<reference evidence="8" key="2">
    <citation type="journal article" date="2023" name="IMA Fungus">
        <title>Comparative genomic study of the Penicillium genus elucidates a diverse pangenome and 15 lateral gene transfer events.</title>
        <authorList>
            <person name="Petersen C."/>
            <person name="Sorensen T."/>
            <person name="Nielsen M.R."/>
            <person name="Sondergaard T.E."/>
            <person name="Sorensen J.L."/>
            <person name="Fitzpatrick D.A."/>
            <person name="Frisvad J.C."/>
            <person name="Nielsen K.L."/>
        </authorList>
    </citation>
    <scope>NUCLEOTIDE SEQUENCE</scope>
    <source>
        <strain evidence="8">IBT 30069</strain>
    </source>
</reference>
<dbReference type="InterPro" id="IPR000014">
    <property type="entry name" value="PAS"/>
</dbReference>
<gene>
    <name evidence="8" type="ORF">N7456_011188</name>
</gene>
<dbReference type="EMBL" id="JAPQKH010000007">
    <property type="protein sequence ID" value="KAJ5087572.1"/>
    <property type="molecule type" value="Genomic_DNA"/>
</dbReference>
<evidence type="ECO:0000256" key="1">
    <source>
        <dbReference type="ARBA" id="ARBA00004123"/>
    </source>
</evidence>
<evidence type="ECO:0000259" key="7">
    <source>
        <dbReference type="PROSITE" id="PS50112"/>
    </source>
</evidence>
<reference evidence="8" key="1">
    <citation type="submission" date="2022-11" db="EMBL/GenBank/DDBJ databases">
        <authorList>
            <person name="Petersen C."/>
        </authorList>
    </citation>
    <scope>NUCLEOTIDE SEQUENCE</scope>
    <source>
        <strain evidence="8">IBT 30069</strain>
    </source>
</reference>
<evidence type="ECO:0000313" key="9">
    <source>
        <dbReference type="Proteomes" id="UP001149165"/>
    </source>
</evidence>
<dbReference type="SUPFAM" id="SSF55785">
    <property type="entry name" value="PYP-like sensor domain (PAS domain)"/>
    <property type="match status" value="1"/>
</dbReference>
<protein>
    <recommendedName>
        <fullName evidence="7">PAS domain-containing protein</fullName>
    </recommendedName>
</protein>
<keyword evidence="9" id="KW-1185">Reference proteome</keyword>
<evidence type="ECO:0000256" key="3">
    <source>
        <dbReference type="ARBA" id="ARBA00023125"/>
    </source>
</evidence>
<dbReference type="AlphaFoldDB" id="A0A9W9K0G7"/>
<evidence type="ECO:0000256" key="2">
    <source>
        <dbReference type="ARBA" id="ARBA00023015"/>
    </source>
</evidence>
<proteinExistence type="predicted"/>
<keyword evidence="3" id="KW-0238">DNA-binding</keyword>
<dbReference type="Pfam" id="PF08447">
    <property type="entry name" value="PAS_3"/>
    <property type="match status" value="1"/>
</dbReference>
<dbReference type="CDD" id="cd00130">
    <property type="entry name" value="PAS"/>
    <property type="match status" value="2"/>
</dbReference>
<dbReference type="PROSITE" id="PS50112">
    <property type="entry name" value="PAS"/>
    <property type="match status" value="1"/>
</dbReference>
<dbReference type="Proteomes" id="UP001149165">
    <property type="component" value="Unassembled WGS sequence"/>
</dbReference>
<evidence type="ECO:0000256" key="4">
    <source>
        <dbReference type="ARBA" id="ARBA00023163"/>
    </source>
</evidence>
<keyword evidence="2" id="KW-0805">Transcription regulation</keyword>
<dbReference type="InterPro" id="IPR035965">
    <property type="entry name" value="PAS-like_dom_sf"/>
</dbReference>
<keyword evidence="5" id="KW-0539">Nucleus</keyword>
<keyword evidence="4" id="KW-0804">Transcription</keyword>
<comment type="subcellular location">
    <subcellularLocation>
        <location evidence="1">Nucleus</location>
    </subcellularLocation>
</comment>
<dbReference type="OrthoDB" id="411251at2759"/>
<evidence type="ECO:0000256" key="6">
    <source>
        <dbReference type="SAM" id="MobiDB-lite"/>
    </source>
</evidence>
<evidence type="ECO:0000256" key="5">
    <source>
        <dbReference type="ARBA" id="ARBA00023242"/>
    </source>
</evidence>
<evidence type="ECO:0000313" key="8">
    <source>
        <dbReference type="EMBL" id="KAJ5087572.1"/>
    </source>
</evidence>
<feature type="compositionally biased region" description="Low complexity" evidence="6">
    <location>
        <begin position="368"/>
        <end position="377"/>
    </location>
</feature>
<name>A0A9W9K0G7_9EURO</name>
<feature type="region of interest" description="Disordered" evidence="6">
    <location>
        <begin position="453"/>
        <end position="473"/>
    </location>
</feature>
<dbReference type="Gene3D" id="3.30.450.20">
    <property type="entry name" value="PAS domain"/>
    <property type="match status" value="1"/>
</dbReference>
<dbReference type="PANTHER" id="PTHR23043">
    <property type="entry name" value="HYPOXIA-INDUCIBLE FACTOR 1 ALPHA"/>
    <property type="match status" value="1"/>
</dbReference>
<dbReference type="GO" id="GO:0005634">
    <property type="term" value="C:nucleus"/>
    <property type="evidence" value="ECO:0007669"/>
    <property type="project" value="UniProtKB-SubCell"/>
</dbReference>
<organism evidence="8 9">
    <name type="scientific">Penicillium angulare</name>
    <dbReference type="NCBI Taxonomy" id="116970"/>
    <lineage>
        <taxon>Eukaryota</taxon>
        <taxon>Fungi</taxon>
        <taxon>Dikarya</taxon>
        <taxon>Ascomycota</taxon>
        <taxon>Pezizomycotina</taxon>
        <taxon>Eurotiomycetes</taxon>
        <taxon>Eurotiomycetidae</taxon>
        <taxon>Eurotiales</taxon>
        <taxon>Aspergillaceae</taxon>
        <taxon>Penicillium</taxon>
    </lineage>
</organism>
<feature type="region of interest" description="Disordered" evidence="6">
    <location>
        <begin position="362"/>
        <end position="403"/>
    </location>
</feature>
<comment type="caution">
    <text evidence="8">The sequence shown here is derived from an EMBL/GenBank/DDBJ whole genome shotgun (WGS) entry which is preliminary data.</text>
</comment>
<feature type="domain" description="PAS" evidence="7">
    <location>
        <begin position="47"/>
        <end position="99"/>
    </location>
</feature>
<dbReference type="GO" id="GO:0000981">
    <property type="term" value="F:DNA-binding transcription factor activity, RNA polymerase II-specific"/>
    <property type="evidence" value="ECO:0007669"/>
    <property type="project" value="TreeGrafter"/>
</dbReference>
<dbReference type="PANTHER" id="PTHR23043:SF17">
    <property type="entry name" value="PROTEIN SIMILAR"/>
    <property type="match status" value="1"/>
</dbReference>
<sequence>MDTTFITIHGKSYPILRVTHKHKHKHQPIFIHSFDLSGPPSAPSAHLSRDASIRYASDSIQIVLGYKPQEVLNRSCWEYFHPQELPFARSVHGRGVRLDRAAVLNYCSIRHKSGHWVGCECVFTVVYDVLIASTTVYGRGKGTQKRAVDAPIVRQLFDSSPNDPRYHMLTFISNKFSQRLDEPLHEPRAAMFVNRFTRTATIMYATSGVSQILGLSPEQLMSKSFFYCIQESCLRDAVRCLESAKANDSIAYLRFWFRNPMQDDHPDLTRHGLAAYSDPIPPLELEAVVSCTSDGLVVILRRARSPIPTTGTEPPRPVPVYSNGIFAAPWALEPVYSYGSSSHAQENTARNTVYPEVKTTMCRDDHSSSSTYSPSTSAHTFSTPQPKPEPQTKVDGSSGPQAHNLMDTIRDVAVFAWGIVGINRSLEQYKLGIPTGNAHPEDEMVDDSWEDKTATVEDRDIWVNGGGAEDDWE</sequence>
<dbReference type="SMART" id="SM00091">
    <property type="entry name" value="PAS"/>
    <property type="match status" value="2"/>
</dbReference>
<dbReference type="InterPro" id="IPR013655">
    <property type="entry name" value="PAS_fold_3"/>
</dbReference>
<dbReference type="GO" id="GO:0000977">
    <property type="term" value="F:RNA polymerase II transcription regulatory region sequence-specific DNA binding"/>
    <property type="evidence" value="ECO:0007669"/>
    <property type="project" value="TreeGrafter"/>
</dbReference>
<accession>A0A9W9K0G7</accession>